<organism evidence="1 2">
    <name type="scientific">Flavobacterium taihuense</name>
    <dbReference type="NCBI Taxonomy" id="2857508"/>
    <lineage>
        <taxon>Bacteria</taxon>
        <taxon>Pseudomonadati</taxon>
        <taxon>Bacteroidota</taxon>
        <taxon>Flavobacteriia</taxon>
        <taxon>Flavobacteriales</taxon>
        <taxon>Flavobacteriaceae</taxon>
        <taxon>Flavobacterium</taxon>
    </lineage>
</organism>
<proteinExistence type="predicted"/>
<dbReference type="RefSeq" id="WP_219315925.1">
    <property type="nucleotide sequence ID" value="NZ_JAHWYN010000002.1"/>
</dbReference>
<evidence type="ECO:0008006" key="3">
    <source>
        <dbReference type="Google" id="ProtNLM"/>
    </source>
</evidence>
<evidence type="ECO:0000313" key="1">
    <source>
        <dbReference type="EMBL" id="MBW4359387.1"/>
    </source>
</evidence>
<dbReference type="EMBL" id="JAHWYN010000002">
    <property type="protein sequence ID" value="MBW4359387.1"/>
    <property type="molecule type" value="Genomic_DNA"/>
</dbReference>
<dbReference type="Proteomes" id="UP000812031">
    <property type="component" value="Unassembled WGS sequence"/>
</dbReference>
<keyword evidence="2" id="KW-1185">Reference proteome</keyword>
<evidence type="ECO:0000313" key="2">
    <source>
        <dbReference type="Proteomes" id="UP000812031"/>
    </source>
</evidence>
<protein>
    <recommendedName>
        <fullName evidence="3">DUF4251 domain containing protein</fullName>
    </recommendedName>
</protein>
<reference evidence="1 2" key="1">
    <citation type="submission" date="2021-07" db="EMBL/GenBank/DDBJ databases">
        <title>Flavobacterium sp. nov. isolated from sediment on the Taihu Lake.</title>
        <authorList>
            <person name="Qu J.-H."/>
        </authorList>
    </citation>
    <scope>NUCLEOTIDE SEQUENCE [LARGE SCALE GENOMIC DNA]</scope>
    <source>
        <strain evidence="1 2">NAS39</strain>
    </source>
</reference>
<accession>A0ABS6XRT1</accession>
<name>A0ABS6XRT1_9FLAO</name>
<comment type="caution">
    <text evidence="1">The sequence shown here is derived from an EMBL/GenBank/DDBJ whole genome shotgun (WGS) entry which is preliminary data.</text>
</comment>
<gene>
    <name evidence="1" type="ORF">KZH69_02705</name>
</gene>
<sequence length="169" mass="19547">MKKSSFLTALFSLLISSIYTPLYSQDEKIKQEIIAKFKISDGTKNGEDITPYLLGQNAYLVIYKDQATKTICMANFWGKNDSQSYGSIYSMEEKHIKADSENYEADQFFFQWSYTNTYDNKKGTAKVQLLKVYKPQGIYFKMTIIPENLDVLVYKGYMEGTLDLTVYNK</sequence>